<evidence type="ECO:0000313" key="2">
    <source>
        <dbReference type="EMBL" id="QDV54154.1"/>
    </source>
</evidence>
<name>A0A518IM52_9BACT</name>
<organism evidence="2 3">
    <name type="scientific">Rosistilla oblonga</name>
    <dbReference type="NCBI Taxonomy" id="2527990"/>
    <lineage>
        <taxon>Bacteria</taxon>
        <taxon>Pseudomonadati</taxon>
        <taxon>Planctomycetota</taxon>
        <taxon>Planctomycetia</taxon>
        <taxon>Pirellulales</taxon>
        <taxon>Pirellulaceae</taxon>
        <taxon>Rosistilla</taxon>
    </lineage>
</organism>
<accession>A0A518IM52</accession>
<gene>
    <name evidence="2" type="ORF">Mal33_01000</name>
</gene>
<protein>
    <submittedName>
        <fullName evidence="2">Uncharacterized protein</fullName>
    </submittedName>
</protein>
<sequence>MEGSLQRAGSGGCKVTKSATETAFRHSPITPL</sequence>
<evidence type="ECO:0000313" key="3">
    <source>
        <dbReference type="Proteomes" id="UP000316770"/>
    </source>
</evidence>
<reference evidence="2 3" key="1">
    <citation type="submission" date="2019-02" db="EMBL/GenBank/DDBJ databases">
        <title>Deep-cultivation of Planctomycetes and their phenomic and genomic characterization uncovers novel biology.</title>
        <authorList>
            <person name="Wiegand S."/>
            <person name="Jogler M."/>
            <person name="Boedeker C."/>
            <person name="Pinto D."/>
            <person name="Vollmers J."/>
            <person name="Rivas-Marin E."/>
            <person name="Kohn T."/>
            <person name="Peeters S.H."/>
            <person name="Heuer A."/>
            <person name="Rast P."/>
            <person name="Oberbeckmann S."/>
            <person name="Bunk B."/>
            <person name="Jeske O."/>
            <person name="Meyerdierks A."/>
            <person name="Storesund J.E."/>
            <person name="Kallscheuer N."/>
            <person name="Luecker S."/>
            <person name="Lage O.M."/>
            <person name="Pohl T."/>
            <person name="Merkel B.J."/>
            <person name="Hornburger P."/>
            <person name="Mueller R.-W."/>
            <person name="Bruemmer F."/>
            <person name="Labrenz M."/>
            <person name="Spormann A.M."/>
            <person name="Op den Camp H."/>
            <person name="Overmann J."/>
            <person name="Amann R."/>
            <person name="Jetten M.S.M."/>
            <person name="Mascher T."/>
            <person name="Medema M.H."/>
            <person name="Devos D.P."/>
            <person name="Kaster A.-K."/>
            <person name="Ovreas L."/>
            <person name="Rohde M."/>
            <person name="Galperin M.Y."/>
            <person name="Jogler C."/>
        </authorList>
    </citation>
    <scope>NUCLEOTIDE SEQUENCE [LARGE SCALE GENOMIC DNA]</scope>
    <source>
        <strain evidence="2 3">Mal33</strain>
    </source>
</reference>
<dbReference type="EMBL" id="CP036318">
    <property type="protein sequence ID" value="QDV54154.1"/>
    <property type="molecule type" value="Genomic_DNA"/>
</dbReference>
<evidence type="ECO:0000256" key="1">
    <source>
        <dbReference type="SAM" id="MobiDB-lite"/>
    </source>
</evidence>
<dbReference type="Proteomes" id="UP000316770">
    <property type="component" value="Chromosome"/>
</dbReference>
<keyword evidence="3" id="KW-1185">Reference proteome</keyword>
<feature type="region of interest" description="Disordered" evidence="1">
    <location>
        <begin position="1"/>
        <end position="32"/>
    </location>
</feature>
<proteinExistence type="predicted"/>
<dbReference type="AlphaFoldDB" id="A0A518IM52"/>